<evidence type="ECO:0000256" key="1">
    <source>
        <dbReference type="SAM" id="Phobius"/>
    </source>
</evidence>
<proteinExistence type="predicted"/>
<reference evidence="3" key="1">
    <citation type="submission" date="2016-10" db="EMBL/GenBank/DDBJ databases">
        <authorList>
            <person name="Varghese N."/>
            <person name="Submissions S."/>
        </authorList>
    </citation>
    <scope>NUCLEOTIDE SEQUENCE [LARGE SCALE GENOMIC DNA]</scope>
    <source>
        <strain evidence="3">DSM 13078</strain>
    </source>
</reference>
<dbReference type="EMBL" id="FOKW01000004">
    <property type="protein sequence ID" value="SFC10631.1"/>
    <property type="molecule type" value="Genomic_DNA"/>
</dbReference>
<sequence length="176" mass="18861">MIGDGFDTDTDTGTEHERGVSVAVTHVLTIGITTILIAMLLTSGATLLESETERSAESSLETIGERLADEIENVDRMAHGDTHSVRVTTEHPGTVANSRYTVELLGSDDCEDDDAPLLDGSTECLRLTADEIERPVYVPVVVETDIGDEGPVNGGTIEIVYDGNSGEELELKEVSR</sequence>
<organism evidence="2 3">
    <name type="scientific">Natronobacterium haloterrestre</name>
    <name type="common">Halobiforma haloterrestris</name>
    <dbReference type="NCBI Taxonomy" id="148448"/>
    <lineage>
        <taxon>Archaea</taxon>
        <taxon>Methanobacteriati</taxon>
        <taxon>Methanobacteriota</taxon>
        <taxon>Stenosarchaea group</taxon>
        <taxon>Halobacteria</taxon>
        <taxon>Halobacteriales</taxon>
        <taxon>Natrialbaceae</taxon>
        <taxon>Natronobacterium</taxon>
    </lineage>
</organism>
<evidence type="ECO:0000313" key="3">
    <source>
        <dbReference type="Proteomes" id="UP000199161"/>
    </source>
</evidence>
<keyword evidence="1" id="KW-0812">Transmembrane</keyword>
<keyword evidence="3" id="KW-1185">Reference proteome</keyword>
<keyword evidence="1" id="KW-1133">Transmembrane helix</keyword>
<protein>
    <submittedName>
        <fullName evidence="2">Uncharacterized protein</fullName>
    </submittedName>
</protein>
<dbReference type="Pfam" id="PF23928">
    <property type="entry name" value="DUF7266"/>
    <property type="match status" value="1"/>
</dbReference>
<dbReference type="Proteomes" id="UP000199161">
    <property type="component" value="Unassembled WGS sequence"/>
</dbReference>
<gene>
    <name evidence="2" type="ORF">SAMN05444422_104298</name>
</gene>
<dbReference type="InterPro" id="IPR055690">
    <property type="entry name" value="DUF7266"/>
</dbReference>
<name>A0A1I1GGG0_NATHA</name>
<dbReference type="OrthoDB" id="226715at2157"/>
<dbReference type="AlphaFoldDB" id="A0A1I1GGG0"/>
<accession>A0A1I1GGG0</accession>
<evidence type="ECO:0000313" key="2">
    <source>
        <dbReference type="EMBL" id="SFC10631.1"/>
    </source>
</evidence>
<dbReference type="RefSeq" id="WP_089787756.1">
    <property type="nucleotide sequence ID" value="NZ_FOKW01000004.1"/>
</dbReference>
<keyword evidence="1" id="KW-0472">Membrane</keyword>
<feature type="transmembrane region" description="Helical" evidence="1">
    <location>
        <begin position="20"/>
        <end position="41"/>
    </location>
</feature>